<dbReference type="FunFam" id="1.10.10.10:FF:000001">
    <property type="entry name" value="LysR family transcriptional regulator"/>
    <property type="match status" value="1"/>
</dbReference>
<protein>
    <submittedName>
        <fullName evidence="6">LysR family transcriptional regulator</fullName>
    </submittedName>
</protein>
<dbReference type="SUPFAM" id="SSF53850">
    <property type="entry name" value="Periplasmic binding protein-like II"/>
    <property type="match status" value="1"/>
</dbReference>
<evidence type="ECO:0000313" key="6">
    <source>
        <dbReference type="EMBL" id="PSU45840.1"/>
    </source>
</evidence>
<keyword evidence="4" id="KW-0804">Transcription</keyword>
<proteinExistence type="inferred from homology"/>
<sequence length="311" mass="35643">MKTEDLKLFHQIVDTGSLNRASEIFDLPKSNISRRIKSLEEELNILLFHRQNRALQLTEAGTKFYTKTKAMLIDLEASIQEITAPTYEVSGHLRIQLLPFPEILDIGRMIFTFMDMYPKISVEIITSAEDKNMVENHIDIALRIGEGNTLEDSSLVARPFKHASFGFFCTQEYVEQHGRPQTADDLRQLNVIRFRFPNGQIYGTLPFGKNETVEVSGNLVTNSVSLCMEACLQNRGIVFIPEDIGNYYQERDMLIRLFDHIEPSIKYGWLVYPSRKNLTLAARTFVEFILAEVEKEPICGKIKTDVRGIVM</sequence>
<dbReference type="InterPro" id="IPR058163">
    <property type="entry name" value="LysR-type_TF_proteobact-type"/>
</dbReference>
<dbReference type="GO" id="GO:0043565">
    <property type="term" value="F:sequence-specific DNA binding"/>
    <property type="evidence" value="ECO:0007669"/>
    <property type="project" value="TreeGrafter"/>
</dbReference>
<dbReference type="Gene3D" id="3.40.190.290">
    <property type="match status" value="1"/>
</dbReference>
<dbReference type="PANTHER" id="PTHR30537:SF68">
    <property type="entry name" value="TRANSCRIPTIONAL REGULATOR-RELATED"/>
    <property type="match status" value="1"/>
</dbReference>
<evidence type="ECO:0000259" key="5">
    <source>
        <dbReference type="PROSITE" id="PS50931"/>
    </source>
</evidence>
<dbReference type="GO" id="GO:0006351">
    <property type="term" value="P:DNA-templated transcription"/>
    <property type="evidence" value="ECO:0007669"/>
    <property type="project" value="TreeGrafter"/>
</dbReference>
<organism evidence="6 7">
    <name type="scientific">Photobacterium frigidiphilum</name>
    <dbReference type="NCBI Taxonomy" id="264736"/>
    <lineage>
        <taxon>Bacteria</taxon>
        <taxon>Pseudomonadati</taxon>
        <taxon>Pseudomonadota</taxon>
        <taxon>Gammaproteobacteria</taxon>
        <taxon>Vibrionales</taxon>
        <taxon>Vibrionaceae</taxon>
        <taxon>Photobacterium</taxon>
    </lineage>
</organism>
<name>A0A2T3JAI5_9GAMM</name>
<dbReference type="SUPFAM" id="SSF46785">
    <property type="entry name" value="Winged helix' DNA-binding domain"/>
    <property type="match status" value="1"/>
</dbReference>
<dbReference type="InterPro" id="IPR000847">
    <property type="entry name" value="LysR_HTH_N"/>
</dbReference>
<dbReference type="Pfam" id="PF03466">
    <property type="entry name" value="LysR_substrate"/>
    <property type="match status" value="1"/>
</dbReference>
<dbReference type="AlphaFoldDB" id="A0A2T3JAI5"/>
<dbReference type="InterPro" id="IPR036390">
    <property type="entry name" value="WH_DNA-bd_sf"/>
</dbReference>
<dbReference type="Gene3D" id="1.10.10.10">
    <property type="entry name" value="Winged helix-like DNA-binding domain superfamily/Winged helix DNA-binding domain"/>
    <property type="match status" value="1"/>
</dbReference>
<evidence type="ECO:0000256" key="3">
    <source>
        <dbReference type="ARBA" id="ARBA00023125"/>
    </source>
</evidence>
<dbReference type="PROSITE" id="PS50931">
    <property type="entry name" value="HTH_LYSR"/>
    <property type="match status" value="1"/>
</dbReference>
<comment type="similarity">
    <text evidence="1">Belongs to the LysR transcriptional regulatory family.</text>
</comment>
<comment type="caution">
    <text evidence="6">The sequence shown here is derived from an EMBL/GenBank/DDBJ whole genome shotgun (WGS) entry which is preliminary data.</text>
</comment>
<dbReference type="Proteomes" id="UP000240987">
    <property type="component" value="Unassembled WGS sequence"/>
</dbReference>
<reference evidence="6 7" key="1">
    <citation type="submission" date="2018-01" db="EMBL/GenBank/DDBJ databases">
        <title>Whole genome sequencing of Histamine producing bacteria.</title>
        <authorList>
            <person name="Butler K."/>
        </authorList>
    </citation>
    <scope>NUCLEOTIDE SEQUENCE [LARGE SCALE GENOMIC DNA]</scope>
    <source>
        <strain evidence="6 7">JCM 12947</strain>
    </source>
</reference>
<evidence type="ECO:0000256" key="2">
    <source>
        <dbReference type="ARBA" id="ARBA00023015"/>
    </source>
</evidence>
<dbReference type="InterPro" id="IPR036388">
    <property type="entry name" value="WH-like_DNA-bd_sf"/>
</dbReference>
<keyword evidence="2" id="KW-0805">Transcription regulation</keyword>
<evidence type="ECO:0000256" key="4">
    <source>
        <dbReference type="ARBA" id="ARBA00023163"/>
    </source>
</evidence>
<dbReference type="EMBL" id="PYMJ01000026">
    <property type="protein sequence ID" value="PSU45840.1"/>
    <property type="molecule type" value="Genomic_DNA"/>
</dbReference>
<feature type="domain" description="HTH lysR-type" evidence="5">
    <location>
        <begin position="1"/>
        <end position="58"/>
    </location>
</feature>
<gene>
    <name evidence="6" type="ORF">C9J12_20565</name>
</gene>
<dbReference type="PANTHER" id="PTHR30537">
    <property type="entry name" value="HTH-TYPE TRANSCRIPTIONAL REGULATOR"/>
    <property type="match status" value="1"/>
</dbReference>
<dbReference type="OrthoDB" id="9786526at2"/>
<evidence type="ECO:0000313" key="7">
    <source>
        <dbReference type="Proteomes" id="UP000240987"/>
    </source>
</evidence>
<dbReference type="CDD" id="cd08422">
    <property type="entry name" value="PBP2_CrgA_like"/>
    <property type="match status" value="1"/>
</dbReference>
<keyword evidence="7" id="KW-1185">Reference proteome</keyword>
<keyword evidence="3" id="KW-0238">DNA-binding</keyword>
<dbReference type="GO" id="GO:0003700">
    <property type="term" value="F:DNA-binding transcription factor activity"/>
    <property type="evidence" value="ECO:0007669"/>
    <property type="project" value="InterPro"/>
</dbReference>
<evidence type="ECO:0000256" key="1">
    <source>
        <dbReference type="ARBA" id="ARBA00009437"/>
    </source>
</evidence>
<accession>A0A2T3JAI5</accession>
<dbReference type="Pfam" id="PF00126">
    <property type="entry name" value="HTH_1"/>
    <property type="match status" value="1"/>
</dbReference>
<dbReference type="RefSeq" id="WP_107244405.1">
    <property type="nucleotide sequence ID" value="NZ_PYMJ01000026.1"/>
</dbReference>
<dbReference type="InterPro" id="IPR005119">
    <property type="entry name" value="LysR_subst-bd"/>
</dbReference>